<sequence length="188" mass="22421">MLNIAHQFTSVRYKIKKREKKRLILLLEHVMYISNLSHRQQLKIFLVTFVCRWDFEISPDIFKQLLTINFIVFRLINSKKHISVAPVYIFSDIELAIINLIRECFPSASIRDCYFHLTSNLWKHVTNSLRKNYKNDKNFKIFIFEILSLKEQQLFKRFAIFGALEAVILPTSMKALKQFQSIINCIKF</sequence>
<comment type="caution">
    <text evidence="1">The sequence shown here is derived from an EMBL/GenBank/DDBJ whole genome shotgun (WGS) entry which is preliminary data.</text>
</comment>
<dbReference type="Proteomes" id="UP000276133">
    <property type="component" value="Unassembled WGS sequence"/>
</dbReference>
<protein>
    <recommendedName>
        <fullName evidence="3">MULE transposase domain-containing protein</fullName>
    </recommendedName>
</protein>
<accession>A0A3M7T507</accession>
<reference evidence="1 2" key="1">
    <citation type="journal article" date="2018" name="Sci. Rep.">
        <title>Genomic signatures of local adaptation to the degree of environmental predictability in rotifers.</title>
        <authorList>
            <person name="Franch-Gras L."/>
            <person name="Hahn C."/>
            <person name="Garcia-Roger E.M."/>
            <person name="Carmona M.J."/>
            <person name="Serra M."/>
            <person name="Gomez A."/>
        </authorList>
    </citation>
    <scope>NUCLEOTIDE SEQUENCE [LARGE SCALE GENOMIC DNA]</scope>
    <source>
        <strain evidence="1">HYR1</strain>
    </source>
</reference>
<dbReference type="AlphaFoldDB" id="A0A3M7T507"/>
<dbReference type="OrthoDB" id="93990at2759"/>
<organism evidence="1 2">
    <name type="scientific">Brachionus plicatilis</name>
    <name type="common">Marine rotifer</name>
    <name type="synonym">Brachionus muelleri</name>
    <dbReference type="NCBI Taxonomy" id="10195"/>
    <lineage>
        <taxon>Eukaryota</taxon>
        <taxon>Metazoa</taxon>
        <taxon>Spiralia</taxon>
        <taxon>Gnathifera</taxon>
        <taxon>Rotifera</taxon>
        <taxon>Eurotatoria</taxon>
        <taxon>Monogononta</taxon>
        <taxon>Pseudotrocha</taxon>
        <taxon>Ploima</taxon>
        <taxon>Brachionidae</taxon>
        <taxon>Brachionus</taxon>
    </lineage>
</organism>
<proteinExistence type="predicted"/>
<gene>
    <name evidence="1" type="ORF">BpHYR1_006539</name>
</gene>
<dbReference type="EMBL" id="REGN01000277">
    <property type="protein sequence ID" value="RNA43102.1"/>
    <property type="molecule type" value="Genomic_DNA"/>
</dbReference>
<evidence type="ECO:0008006" key="3">
    <source>
        <dbReference type="Google" id="ProtNLM"/>
    </source>
</evidence>
<keyword evidence="2" id="KW-1185">Reference proteome</keyword>
<name>A0A3M7T507_BRAPC</name>
<evidence type="ECO:0000313" key="1">
    <source>
        <dbReference type="EMBL" id="RNA43102.1"/>
    </source>
</evidence>
<evidence type="ECO:0000313" key="2">
    <source>
        <dbReference type="Proteomes" id="UP000276133"/>
    </source>
</evidence>